<gene>
    <name evidence="5" type="ORF">SH1V18_27370</name>
</gene>
<dbReference type="SUPFAM" id="SSF53067">
    <property type="entry name" value="Actin-like ATPase domain"/>
    <property type="match status" value="1"/>
</dbReference>
<dbReference type="RefSeq" id="WP_281816271.1">
    <property type="nucleotide sequence ID" value="NZ_BRLB01000008.1"/>
</dbReference>
<comment type="similarity">
    <text evidence="2">Belongs to the ROK (NagC/XylR) family.</text>
</comment>
<comment type="caution">
    <text evidence="5">The sequence shown here is derived from an EMBL/GenBank/DDBJ whole genome shotgun (WGS) entry which is preliminary data.</text>
</comment>
<dbReference type="PANTHER" id="PTHR18964">
    <property type="entry name" value="ROK (REPRESSOR, ORF, KINASE) FAMILY"/>
    <property type="match status" value="1"/>
</dbReference>
<dbReference type="Pfam" id="PF12802">
    <property type="entry name" value="MarR_2"/>
    <property type="match status" value="1"/>
</dbReference>
<accession>A0A9W6DG75</accession>
<evidence type="ECO:0000256" key="2">
    <source>
        <dbReference type="ARBA" id="ARBA00006479"/>
    </source>
</evidence>
<dbReference type="EMBL" id="BRLB01000008">
    <property type="protein sequence ID" value="GKX30257.1"/>
    <property type="molecule type" value="Genomic_DNA"/>
</dbReference>
<evidence type="ECO:0000313" key="5">
    <source>
        <dbReference type="EMBL" id="GKX30257.1"/>
    </source>
</evidence>
<evidence type="ECO:0000256" key="3">
    <source>
        <dbReference type="ARBA" id="ARBA00022629"/>
    </source>
</evidence>
<dbReference type="Proteomes" id="UP001144256">
    <property type="component" value="Unassembled WGS sequence"/>
</dbReference>
<sequence length="387" mass="42392">MENNKLDQGYIKKKNLHLVLKLIKTNKSISRADIVKMTNMSPTSVSRIVGNLIDLGLVRETETYSKGVGRKAILLEINLKSILTVGAYINKHIVKAGIVDFGGGILYEEKIESEIDKLSYDKIINIVCELIKKVINNSGVDESKIVGLGISLPGIIDYSTGNVLMSTQLKWKDIQLGRCVEEKLGIKTIVDNDVKVEALAESIYGVGKNIEKLALISFGRGVGSALIVGGNIFRGTTNIAGEIGHTTIDPNGALCPCGRRGCLQTFIIEDNIIAEANKVKKTNSLLEVFEYAHNGEQWAVSIIDRCLTYMCITINTVICMYNPDTVVIKGSLIKAFPDMPRLVEEKLENLTWDQLKGSFQILQSQLGSKAHIVGGATLALNTFCDFD</sequence>
<keyword evidence="6" id="KW-1185">Reference proteome</keyword>
<keyword evidence="3" id="KW-0119">Carbohydrate metabolism</keyword>
<dbReference type="SUPFAM" id="SSF46785">
    <property type="entry name" value="Winged helix' DNA-binding domain"/>
    <property type="match status" value="1"/>
</dbReference>
<feature type="domain" description="HTH marR-type" evidence="4">
    <location>
        <begin position="18"/>
        <end position="62"/>
    </location>
</feature>
<evidence type="ECO:0000259" key="4">
    <source>
        <dbReference type="Pfam" id="PF12802"/>
    </source>
</evidence>
<evidence type="ECO:0000313" key="6">
    <source>
        <dbReference type="Proteomes" id="UP001144256"/>
    </source>
</evidence>
<dbReference type="AlphaFoldDB" id="A0A9W6DG75"/>
<dbReference type="GO" id="GO:0003700">
    <property type="term" value="F:DNA-binding transcription factor activity"/>
    <property type="evidence" value="ECO:0007669"/>
    <property type="project" value="InterPro"/>
</dbReference>
<organism evidence="5 6">
    <name type="scientific">Vallitalea longa</name>
    <dbReference type="NCBI Taxonomy" id="2936439"/>
    <lineage>
        <taxon>Bacteria</taxon>
        <taxon>Bacillati</taxon>
        <taxon>Bacillota</taxon>
        <taxon>Clostridia</taxon>
        <taxon>Lachnospirales</taxon>
        <taxon>Vallitaleaceae</taxon>
        <taxon>Vallitalea</taxon>
    </lineage>
</organism>
<protein>
    <submittedName>
        <fullName evidence="5">Transcriptional regulator</fullName>
    </submittedName>
</protein>
<dbReference type="GO" id="GO:0042732">
    <property type="term" value="P:D-xylose metabolic process"/>
    <property type="evidence" value="ECO:0007669"/>
    <property type="project" value="UniProtKB-KW"/>
</dbReference>
<comment type="function">
    <text evidence="1">Transcriptional repressor of xylose-utilizing enzymes.</text>
</comment>
<dbReference type="Gene3D" id="1.10.10.10">
    <property type="entry name" value="Winged helix-like DNA-binding domain superfamily/Winged helix DNA-binding domain"/>
    <property type="match status" value="1"/>
</dbReference>
<dbReference type="Pfam" id="PF00480">
    <property type="entry name" value="ROK"/>
    <property type="match status" value="1"/>
</dbReference>
<dbReference type="Gene3D" id="3.30.420.40">
    <property type="match status" value="2"/>
</dbReference>
<keyword evidence="3" id="KW-0859">Xylose metabolism</keyword>
<proteinExistence type="inferred from homology"/>
<dbReference type="InterPro" id="IPR043129">
    <property type="entry name" value="ATPase_NBD"/>
</dbReference>
<dbReference type="InterPro" id="IPR000600">
    <property type="entry name" value="ROK"/>
</dbReference>
<dbReference type="InterPro" id="IPR036390">
    <property type="entry name" value="WH_DNA-bd_sf"/>
</dbReference>
<dbReference type="InterPro" id="IPR000835">
    <property type="entry name" value="HTH_MarR-typ"/>
</dbReference>
<dbReference type="PANTHER" id="PTHR18964:SF149">
    <property type="entry name" value="BIFUNCTIONAL UDP-N-ACETYLGLUCOSAMINE 2-EPIMERASE_N-ACETYLMANNOSAMINE KINASE"/>
    <property type="match status" value="1"/>
</dbReference>
<reference evidence="5" key="1">
    <citation type="submission" date="2022-06" db="EMBL/GenBank/DDBJ databases">
        <title>Vallitalea longa sp. nov., an anaerobic bacterium isolated from marine sediment.</title>
        <authorList>
            <person name="Hirano S."/>
            <person name="Terahara T."/>
            <person name="Mori K."/>
            <person name="Hamada M."/>
            <person name="Matsumoto R."/>
            <person name="Kobayashi T."/>
        </authorList>
    </citation>
    <scope>NUCLEOTIDE SEQUENCE</scope>
    <source>
        <strain evidence="5">SH18-1</strain>
    </source>
</reference>
<evidence type="ECO:0000256" key="1">
    <source>
        <dbReference type="ARBA" id="ARBA00002486"/>
    </source>
</evidence>
<dbReference type="InterPro" id="IPR036388">
    <property type="entry name" value="WH-like_DNA-bd_sf"/>
</dbReference>
<name>A0A9W6DG75_9FIRM</name>